<evidence type="ECO:0000256" key="10">
    <source>
        <dbReference type="ARBA" id="ARBA00049347"/>
    </source>
</evidence>
<dbReference type="PANTHER" id="PTHR11453:SF12">
    <property type="entry name" value="BAND 3 ANION TRANSPORT PROTEIN"/>
    <property type="match status" value="1"/>
</dbReference>
<feature type="transmembrane region" description="Helical" evidence="12">
    <location>
        <begin position="319"/>
        <end position="340"/>
    </location>
</feature>
<feature type="transmembrane region" description="Helical" evidence="12">
    <location>
        <begin position="544"/>
        <end position="561"/>
    </location>
</feature>
<dbReference type="PROSITE" id="PS00220">
    <property type="entry name" value="ANION_EXCHANGER_2"/>
    <property type="match status" value="1"/>
</dbReference>
<keyword evidence="5" id="KW-0039">Anion exchange</keyword>
<name>Q4RG42_TETNG</name>
<evidence type="ECO:0000256" key="2">
    <source>
        <dbReference type="ARBA" id="ARBA00010993"/>
    </source>
</evidence>
<evidence type="ECO:0000259" key="13">
    <source>
        <dbReference type="PROSITE" id="PS51094"/>
    </source>
</evidence>
<dbReference type="Pfam" id="PF07565">
    <property type="entry name" value="Band_3_cyto"/>
    <property type="match status" value="1"/>
</dbReference>
<evidence type="ECO:0000313" key="14">
    <source>
        <dbReference type="EMBL" id="CAG12640.1"/>
    </source>
</evidence>
<evidence type="ECO:0000256" key="9">
    <source>
        <dbReference type="ARBA" id="ARBA00023136"/>
    </source>
</evidence>
<feature type="transmembrane region" description="Helical" evidence="12">
    <location>
        <begin position="498"/>
        <end position="517"/>
    </location>
</feature>
<evidence type="ECO:0000256" key="12">
    <source>
        <dbReference type="SAM" id="Phobius"/>
    </source>
</evidence>
<feature type="transmembrane region" description="Helical" evidence="12">
    <location>
        <begin position="178"/>
        <end position="201"/>
    </location>
</feature>
<comment type="catalytic activity">
    <reaction evidence="10">
        <text>hydrogencarbonate(in) + chloride(out) = hydrogencarbonate(out) + chloride(in)</text>
        <dbReference type="Rhea" id="RHEA:72363"/>
        <dbReference type="ChEBI" id="CHEBI:17544"/>
        <dbReference type="ChEBI" id="CHEBI:17996"/>
    </reaction>
</comment>
<reference evidence="14" key="2">
    <citation type="submission" date="2004-02" db="EMBL/GenBank/DDBJ databases">
        <authorList>
            <consortium name="Genoscope"/>
            <consortium name="Whitehead Institute Centre for Genome Research"/>
        </authorList>
    </citation>
    <scope>NUCLEOTIDE SEQUENCE</scope>
</reference>
<accession>Q4RG42</accession>
<evidence type="ECO:0000256" key="5">
    <source>
        <dbReference type="ARBA" id="ARBA00022681"/>
    </source>
</evidence>
<dbReference type="Pfam" id="PF00955">
    <property type="entry name" value="HCO3_cotransp"/>
    <property type="match status" value="2"/>
</dbReference>
<dbReference type="InterPro" id="IPR018241">
    <property type="entry name" value="Anion_exchange_CS"/>
</dbReference>
<comment type="subcellular location">
    <subcellularLocation>
        <location evidence="1">Cell membrane</location>
        <topology evidence="1">Multi-pass membrane protein</topology>
    </subcellularLocation>
</comment>
<feature type="transmembrane region" description="Helical" evidence="12">
    <location>
        <begin position="221"/>
        <end position="244"/>
    </location>
</feature>
<dbReference type="InterPro" id="IPR013769">
    <property type="entry name" value="Band3_cytoplasmic_dom"/>
</dbReference>
<feature type="transmembrane region" description="Helical" evidence="12">
    <location>
        <begin position="374"/>
        <end position="395"/>
    </location>
</feature>
<evidence type="ECO:0000256" key="8">
    <source>
        <dbReference type="ARBA" id="ARBA00023065"/>
    </source>
</evidence>
<comment type="caution">
    <text evidence="14">The sequence shown here is derived from an EMBL/GenBank/DDBJ whole genome shotgun (WGS) entry which is preliminary data.</text>
</comment>
<organism evidence="14">
    <name type="scientific">Tetraodon nigroviridis</name>
    <name type="common">Spotted green pufferfish</name>
    <name type="synonym">Chelonodon nigroviridis</name>
    <dbReference type="NCBI Taxonomy" id="99883"/>
    <lineage>
        <taxon>Eukaryota</taxon>
        <taxon>Metazoa</taxon>
        <taxon>Chordata</taxon>
        <taxon>Craniata</taxon>
        <taxon>Vertebrata</taxon>
        <taxon>Euteleostomi</taxon>
        <taxon>Actinopterygii</taxon>
        <taxon>Neopterygii</taxon>
        <taxon>Teleostei</taxon>
        <taxon>Neoteleostei</taxon>
        <taxon>Acanthomorphata</taxon>
        <taxon>Eupercaria</taxon>
        <taxon>Tetraodontiformes</taxon>
        <taxon>Tetradontoidea</taxon>
        <taxon>Tetraodontidae</taxon>
        <taxon>Tetraodon</taxon>
    </lineage>
</organism>
<dbReference type="GO" id="GO:0051453">
    <property type="term" value="P:regulation of intracellular pH"/>
    <property type="evidence" value="ECO:0007669"/>
    <property type="project" value="TreeGrafter"/>
</dbReference>
<evidence type="ECO:0000256" key="6">
    <source>
        <dbReference type="ARBA" id="ARBA00022692"/>
    </source>
</evidence>
<dbReference type="InterPro" id="IPR001717">
    <property type="entry name" value="Anion_exchange"/>
</dbReference>
<evidence type="ECO:0000256" key="11">
    <source>
        <dbReference type="SAM" id="MobiDB-lite"/>
    </source>
</evidence>
<dbReference type="KEGG" id="tng:GSTEN00035025G001"/>
<dbReference type="Gene3D" id="3.40.930.10">
    <property type="entry name" value="Mannitol-specific EII, Chain A"/>
    <property type="match status" value="1"/>
</dbReference>
<sequence length="616" mass="68158">GALDFLEKPAVVFVRLKESAVLGSALEAPMPVRFVFVLVGPSSADMDYHETGRAMAALLADKVFNQCALQAKTARELTDAVADFMDCSIVIPPTEIQNEAMLTSIINFQKKLLQDRNQASNPLARRDSKARRVSISTGPPPEDPLSRTGRPFGGMIRDIRRRYQHYRSDITDALNAQVLAAVIFIYFAALSPAITFGGLLADKVENMMGVPELLISTSIQGIIFCFVAAQPVLVIGFSGPLLVFEEAFYAFCKSQEIEYIVGRVWVGVWLVIIVVAIVAFEGSFLVRFISRFTQEIFSILISLIFIYETFAKLGRVRRLIGDFGVPISMFLMIVLDYNIADTYTQKLVVPKGLMVSNPAKRGWLINPFGEHEPFPVWLMFASCVPALLVFILIFLESQITTLIVSKPERKMVKGSGFHFDLLILVGMGGLSAIFGVPWLSAATVRSVTHANALTVMSKGPKPAIEKVMEQRVSGILVALLVGLSILMEPILKMIPVSALFGIFLYMGVTSLNGIQLWDRMLLLLIPKKYHPDEPYVTKVSTGRMHLFTAIQIVCLALLWIVKSSPDLSCSSLCAHPHHPSAHAHDRAPVHRSGNEMCKCFPRLSRSRNVCRGRSKL</sequence>
<keyword evidence="8" id="KW-0406">Ion transport</keyword>
<feature type="region of interest" description="Disordered" evidence="11">
    <location>
        <begin position="119"/>
        <end position="150"/>
    </location>
</feature>
<feature type="domain" description="PTS EIIA type-2" evidence="13">
    <location>
        <begin position="1"/>
        <end position="84"/>
    </location>
</feature>
<dbReference type="EMBL" id="CAAE01015106">
    <property type="protein sequence ID" value="CAG12640.1"/>
    <property type="molecule type" value="Genomic_DNA"/>
</dbReference>
<dbReference type="InterPro" id="IPR003020">
    <property type="entry name" value="HCO3_transpt_euk"/>
</dbReference>
<evidence type="ECO:0000256" key="7">
    <source>
        <dbReference type="ARBA" id="ARBA00022989"/>
    </source>
</evidence>
<dbReference type="GO" id="GO:0008509">
    <property type="term" value="F:monoatomic anion transmembrane transporter activity"/>
    <property type="evidence" value="ECO:0007669"/>
    <property type="project" value="InterPro"/>
</dbReference>
<keyword evidence="6 12" id="KW-0812">Transmembrane</keyword>
<dbReference type="Gene3D" id="1.10.287.570">
    <property type="entry name" value="Helical hairpin bin"/>
    <property type="match status" value="1"/>
</dbReference>
<comment type="similarity">
    <text evidence="2">Belongs to the anion exchanger (TC 2.A.31) family.</text>
</comment>
<dbReference type="PANTHER" id="PTHR11453">
    <property type="entry name" value="ANION EXCHANGE PROTEIN"/>
    <property type="match status" value="1"/>
</dbReference>
<reference evidence="14" key="1">
    <citation type="journal article" date="2004" name="Nature">
        <title>Genome duplication in the teleost fish Tetraodon nigroviridis reveals the early vertebrate proto-karyotype.</title>
        <authorList>
            <person name="Jaillon O."/>
            <person name="Aury J.-M."/>
            <person name="Brunet F."/>
            <person name="Petit J.-L."/>
            <person name="Stange-Thomann N."/>
            <person name="Mauceli E."/>
            <person name="Bouneau L."/>
            <person name="Fischer C."/>
            <person name="Ozouf-Costaz C."/>
            <person name="Bernot A."/>
            <person name="Nicaud S."/>
            <person name="Jaffe D."/>
            <person name="Fisher S."/>
            <person name="Lutfalla G."/>
            <person name="Dossat C."/>
            <person name="Segurens B."/>
            <person name="Dasilva C."/>
            <person name="Salanoubat M."/>
            <person name="Levy M."/>
            <person name="Boudet N."/>
            <person name="Castellano S."/>
            <person name="Anthouard V."/>
            <person name="Jubin C."/>
            <person name="Castelli V."/>
            <person name="Katinka M."/>
            <person name="Vacherie B."/>
            <person name="Biemont C."/>
            <person name="Skalli Z."/>
            <person name="Cattolico L."/>
            <person name="Poulain J."/>
            <person name="De Berardinis V."/>
            <person name="Cruaud C."/>
            <person name="Duprat S."/>
            <person name="Brottier P."/>
            <person name="Coutanceau J.-P."/>
            <person name="Gouzy J."/>
            <person name="Parra G."/>
            <person name="Lardier G."/>
            <person name="Chapple C."/>
            <person name="McKernan K.J."/>
            <person name="McEwan P."/>
            <person name="Bosak S."/>
            <person name="Kellis M."/>
            <person name="Volff J.-N."/>
            <person name="Guigo R."/>
            <person name="Zody M.C."/>
            <person name="Mesirov J."/>
            <person name="Lindblad-Toh K."/>
            <person name="Birren B."/>
            <person name="Nusbaum C."/>
            <person name="Kahn D."/>
            <person name="Robinson-Rechavi M."/>
            <person name="Laudet V."/>
            <person name="Schachter V."/>
            <person name="Quetier F."/>
            <person name="Saurin W."/>
            <person name="Scarpelli C."/>
            <person name="Wincker P."/>
            <person name="Lander E.S."/>
            <person name="Weissenbach J."/>
            <person name="Roest Crollius H."/>
        </authorList>
    </citation>
    <scope>NUCLEOTIDE SEQUENCE [LARGE SCALE GENOMIC DNA]</scope>
</reference>
<dbReference type="InterPro" id="IPR016152">
    <property type="entry name" value="PTrfase/Anion_transptr"/>
</dbReference>
<evidence type="ECO:0000256" key="1">
    <source>
        <dbReference type="ARBA" id="ARBA00004651"/>
    </source>
</evidence>
<feature type="transmembrane region" description="Helical" evidence="12">
    <location>
        <begin position="416"/>
        <end position="439"/>
    </location>
</feature>
<dbReference type="GO" id="GO:0016323">
    <property type="term" value="C:basolateral plasma membrane"/>
    <property type="evidence" value="ECO:0007669"/>
    <property type="project" value="TreeGrafter"/>
</dbReference>
<dbReference type="InterPro" id="IPR011531">
    <property type="entry name" value="HCO3_transpt-like_TM_dom"/>
</dbReference>
<dbReference type="PRINTS" id="PR00165">
    <property type="entry name" value="ANIONEXCHNGR"/>
</dbReference>
<dbReference type="OrthoDB" id="1735926at2759"/>
<dbReference type="PROSITE" id="PS51094">
    <property type="entry name" value="PTS_EIIA_TYPE_2"/>
    <property type="match status" value="1"/>
</dbReference>
<keyword evidence="4" id="KW-1003">Cell membrane</keyword>
<feature type="transmembrane region" description="Helical" evidence="12">
    <location>
        <begin position="264"/>
        <end position="282"/>
    </location>
</feature>
<dbReference type="GO" id="GO:0005452">
    <property type="term" value="F:solute:inorganic anion antiporter activity"/>
    <property type="evidence" value="ECO:0007669"/>
    <property type="project" value="InterPro"/>
</dbReference>
<evidence type="ECO:0000256" key="4">
    <source>
        <dbReference type="ARBA" id="ARBA00022475"/>
    </source>
</evidence>
<dbReference type="FunFam" id="1.10.287.570:FF:000001">
    <property type="entry name" value="Anion exchange protein"/>
    <property type="match status" value="1"/>
</dbReference>
<dbReference type="GO" id="GO:0015106">
    <property type="term" value="F:bicarbonate transmembrane transporter activity"/>
    <property type="evidence" value="ECO:0007669"/>
    <property type="project" value="TreeGrafter"/>
</dbReference>
<dbReference type="AlphaFoldDB" id="Q4RG42"/>
<keyword evidence="7 12" id="KW-1133">Transmembrane helix</keyword>
<evidence type="ECO:0000256" key="3">
    <source>
        <dbReference type="ARBA" id="ARBA00022448"/>
    </source>
</evidence>
<feature type="transmembrane region" description="Helical" evidence="12">
    <location>
        <begin position="472"/>
        <end position="491"/>
    </location>
</feature>
<dbReference type="SUPFAM" id="SSF55804">
    <property type="entry name" value="Phoshotransferase/anion transport protein"/>
    <property type="match status" value="1"/>
</dbReference>
<dbReference type="PRINTS" id="PR01231">
    <property type="entry name" value="HCO3TRNSPORT"/>
</dbReference>
<feature type="non-terminal residue" evidence="14">
    <location>
        <position position="616"/>
    </location>
</feature>
<keyword evidence="3" id="KW-0813">Transport</keyword>
<keyword evidence="9 12" id="KW-0472">Membrane</keyword>
<gene>
    <name evidence="14" type="ORF">GSTENG00035025001</name>
</gene>
<dbReference type="InterPro" id="IPR002178">
    <property type="entry name" value="PTS_EIIA_type-2_dom"/>
</dbReference>
<dbReference type="PROSITE" id="PS00219">
    <property type="entry name" value="ANION_EXCHANGER_1"/>
    <property type="match status" value="1"/>
</dbReference>
<dbReference type="FunFam" id="3.40.930.10:FF:000020">
    <property type="entry name" value="Anion exchange protein"/>
    <property type="match status" value="1"/>
</dbReference>
<protein>
    <submittedName>
        <fullName evidence="14">(spotted green pufferfish) hypothetical protein</fullName>
    </submittedName>
</protein>
<proteinExistence type="inferred from homology"/>